<dbReference type="GO" id="GO:0047471">
    <property type="term" value="F:maltose alpha-D-glucosyltransferase activity"/>
    <property type="evidence" value="ECO:0007669"/>
    <property type="project" value="UniProtKB-EC"/>
</dbReference>
<evidence type="ECO:0000259" key="6">
    <source>
        <dbReference type="SMART" id="SM00642"/>
    </source>
</evidence>
<accession>A0ABU3NQ40</accession>
<comment type="similarity">
    <text evidence="2">Belongs to the glycosyl hydrolase 13 family. TreS subfamily.</text>
</comment>
<evidence type="ECO:0000256" key="2">
    <source>
        <dbReference type="ARBA" id="ARBA00005496"/>
    </source>
</evidence>
<organism evidence="7 8">
    <name type="scientific">Thermanaerothrix solaris</name>
    <dbReference type="NCBI Taxonomy" id="3058434"/>
    <lineage>
        <taxon>Bacteria</taxon>
        <taxon>Bacillati</taxon>
        <taxon>Chloroflexota</taxon>
        <taxon>Anaerolineae</taxon>
        <taxon>Anaerolineales</taxon>
        <taxon>Anaerolineaceae</taxon>
        <taxon>Thermanaerothrix</taxon>
    </lineage>
</organism>
<keyword evidence="4 7" id="KW-0413">Isomerase</keyword>
<dbReference type="SUPFAM" id="SSF51011">
    <property type="entry name" value="Glycosyl hydrolase domain"/>
    <property type="match status" value="1"/>
</dbReference>
<reference evidence="7 8" key="1">
    <citation type="submission" date="2023-07" db="EMBL/GenBank/DDBJ databases">
        <title>Novel species of Thermanaerothrix with wide hydrolytic capabilities.</title>
        <authorList>
            <person name="Zayulina K.S."/>
            <person name="Podosokorskaya O.A."/>
            <person name="Elcheninov A.G."/>
        </authorList>
    </citation>
    <scope>NUCLEOTIDE SEQUENCE [LARGE SCALE GENOMIC DNA]</scope>
    <source>
        <strain evidence="7 8">4228-RoL</strain>
    </source>
</reference>
<protein>
    <recommendedName>
        <fullName evidence="3">maltose alpha-D-glucosyltransferase</fullName>
        <ecNumber evidence="3">5.4.99.16</ecNumber>
    </recommendedName>
    <alternativeName>
        <fullName evidence="5">Maltose alpha-D-glucosyltransferase</fullName>
    </alternativeName>
</protein>
<sequence length="542" mass="63237">MSESYWYKNAIFYEVYIRAFADGNGDGHGDFIGLTQRLDYFQELGVDCLWLLPMYPSPLKDDGYDIADYYNIHPDYGTLEDFKVFLREAHARGLRVIADLVINHTSDQHPWFQAARSDRNSPYRDYYVWSDTDQKYQGTRIIFLDTERSNWAWDEQAGQYYWHRFYSHQPDLNYDNPAVQEEMLNVMRFWLEMGLDGFRVDAVPYLFEREGTNCENLPETHAYLKRMRHFVEENFPGAILLAEANQWPWDLRPYFGEGDEFHLAFHFPLMPRLYLALAKEDATPIVNILAQTPPIPDNCQWCTFLRNHDELTLEMVTPEEREFLWNYYAPHPRMRLNLGIRRRLAPLLDGDIRKITLLHSLLFSLPGSPVLYYGDEIGMGDNIWLPDRNGVRTPMQWDAGLGAGFSTAPPERFYAPLIQEGPFDYRRVNLAAQKADPDSLWHTLRRMIAVRKAHPTLGQGDYRLIQWETLPSFLGVLRQNGKETILALHNLSGRPLAFTLPLSDFQGWHWEGVLNESGSGQVPVTGFPVCLEPYQYRWLKLG</sequence>
<dbReference type="SMART" id="SM00642">
    <property type="entry name" value="Aamy"/>
    <property type="match status" value="1"/>
</dbReference>
<evidence type="ECO:0000256" key="5">
    <source>
        <dbReference type="ARBA" id="ARBA00031378"/>
    </source>
</evidence>
<dbReference type="Gene3D" id="2.60.40.1180">
    <property type="entry name" value="Golgi alpha-mannosidase II"/>
    <property type="match status" value="1"/>
</dbReference>
<dbReference type="CDD" id="cd11334">
    <property type="entry name" value="AmyAc_TreS"/>
    <property type="match status" value="1"/>
</dbReference>
<dbReference type="Proteomes" id="UP001254165">
    <property type="component" value="Unassembled WGS sequence"/>
</dbReference>
<feature type="domain" description="Glycosyl hydrolase family 13 catalytic" evidence="6">
    <location>
        <begin position="14"/>
        <end position="412"/>
    </location>
</feature>
<dbReference type="SUPFAM" id="SSF51445">
    <property type="entry name" value="(Trans)glycosidases"/>
    <property type="match status" value="1"/>
</dbReference>
<comment type="caution">
    <text evidence="7">The sequence shown here is derived from an EMBL/GenBank/DDBJ whole genome shotgun (WGS) entry which is preliminary data.</text>
</comment>
<dbReference type="EC" id="5.4.99.16" evidence="3"/>
<dbReference type="Gene3D" id="3.90.400.10">
    <property type="entry name" value="Oligo-1,6-glucosidase, Domain 2"/>
    <property type="match status" value="1"/>
</dbReference>
<dbReference type="InterPro" id="IPR013780">
    <property type="entry name" value="Glyco_hydro_b"/>
</dbReference>
<dbReference type="InterPro" id="IPR012810">
    <property type="entry name" value="TreS/a-amylase_N"/>
</dbReference>
<evidence type="ECO:0000313" key="8">
    <source>
        <dbReference type="Proteomes" id="UP001254165"/>
    </source>
</evidence>
<dbReference type="InterPro" id="IPR017853">
    <property type="entry name" value="GH"/>
</dbReference>
<dbReference type="EMBL" id="JAUHMF010000002">
    <property type="protein sequence ID" value="MDT8898948.1"/>
    <property type="molecule type" value="Genomic_DNA"/>
</dbReference>
<comment type="catalytic activity">
    <reaction evidence="1">
        <text>D-maltose = alpha,alpha-trehalose</text>
        <dbReference type="Rhea" id="RHEA:15145"/>
        <dbReference type="ChEBI" id="CHEBI:16551"/>
        <dbReference type="ChEBI" id="CHEBI:17306"/>
        <dbReference type="EC" id="5.4.99.16"/>
    </reaction>
</comment>
<dbReference type="NCBIfam" id="TIGR02456">
    <property type="entry name" value="treS_nterm"/>
    <property type="match status" value="1"/>
</dbReference>
<dbReference type="Pfam" id="PF00128">
    <property type="entry name" value="Alpha-amylase"/>
    <property type="match status" value="1"/>
</dbReference>
<dbReference type="InterPro" id="IPR045857">
    <property type="entry name" value="O16G_dom_2"/>
</dbReference>
<keyword evidence="8" id="KW-1185">Reference proteome</keyword>
<evidence type="ECO:0000313" key="7">
    <source>
        <dbReference type="EMBL" id="MDT8898948.1"/>
    </source>
</evidence>
<evidence type="ECO:0000256" key="3">
    <source>
        <dbReference type="ARBA" id="ARBA00012619"/>
    </source>
</evidence>
<dbReference type="PANTHER" id="PTHR10357">
    <property type="entry name" value="ALPHA-AMYLASE FAMILY MEMBER"/>
    <property type="match status" value="1"/>
</dbReference>
<proteinExistence type="inferred from homology"/>
<dbReference type="InterPro" id="IPR006047">
    <property type="entry name" value="GH13_cat_dom"/>
</dbReference>
<evidence type="ECO:0000256" key="4">
    <source>
        <dbReference type="ARBA" id="ARBA00023235"/>
    </source>
</evidence>
<name>A0ABU3NQ40_9CHLR</name>
<dbReference type="Gene3D" id="3.20.20.80">
    <property type="entry name" value="Glycosidases"/>
    <property type="match status" value="1"/>
</dbReference>
<dbReference type="PANTHER" id="PTHR10357:SF219">
    <property type="entry name" value="MALTOSE ALPHA-D-GLUCOSYLTRANSFERASE"/>
    <property type="match status" value="1"/>
</dbReference>
<dbReference type="RefSeq" id="WP_315625622.1">
    <property type="nucleotide sequence ID" value="NZ_JAUHMF010000002.1"/>
</dbReference>
<evidence type="ECO:0000256" key="1">
    <source>
        <dbReference type="ARBA" id="ARBA00001595"/>
    </source>
</evidence>
<gene>
    <name evidence="7" type="primary">treS</name>
    <name evidence="7" type="ORF">QYE77_11805</name>
</gene>